<evidence type="ECO:0000256" key="2">
    <source>
        <dbReference type="ARBA" id="ARBA00022630"/>
    </source>
</evidence>
<dbReference type="OrthoDB" id="202203at2759"/>
<comment type="similarity">
    <text evidence="1">Belongs to the FAD-dependent oxidoreductase family.</text>
</comment>
<dbReference type="SUPFAM" id="SSF51905">
    <property type="entry name" value="FAD/NAD(P)-binding domain"/>
    <property type="match status" value="1"/>
</dbReference>
<name>A0A553HSE2_9PEZI</name>
<evidence type="ECO:0000259" key="5">
    <source>
        <dbReference type="Pfam" id="PF07992"/>
    </source>
</evidence>
<dbReference type="InterPro" id="IPR036188">
    <property type="entry name" value="FAD/NAD-bd_sf"/>
</dbReference>
<dbReference type="STRING" id="2512241.A0A553HSE2"/>
<sequence>MRIVIPTHNEKRHMLARATSPVLFSQVSQALPFGRLTKVWSTSKRLGLGCESEAKTDRAAGVAGAVVDLGSIKNHASCRVMQGSGRYYIKQLAFREKPFTNHGDTARALLAQLNQLVKVGATGRLGGSNFTVYMSGDLMPKDVGISRDYVLVVLTNPNPGLKLISVEVNYVTRWDPPRDNRFSPRAVKRHFEVLRQLRHYFTTDGHRLLRFQRLLAHGLYRSLSVYNLAALGPNGDGKEDTSSQTSWEEGEIDHDCGMDLRPCCAGIAKPSSESRSSVLWAGFYTQSSLEMAIANDKKKIVILGGSYGGVSTAHYLLKHAIPKLPDPKSYQVVLVSTSSQAWCRPAAPRALISDTMFAQDKLFVSIPKVFAQYPTGSFVFEQGTATGLDHENRTVSVLLTKGEAVEIPYHALVIATGASTISPLLGLTGDEKALKSTWATFRKALPQAKHIVVAGGGASGVEVAGELGEYLNGRAGWTSSALSNPKVRITLLSGGPRILPYLRADIAQKAETYLAKVGVRIVHKARVATVAPAGAGTEDVAANTTLTLDNGETLQADLYIPATGAIPNTNFIPDALRCPDGRVDTHASTLRVIGAGDRVYAIGDASSAARPAVHNIFSAVPVLGANIRRDLLLAAGQSAQAVGADRKFKEDTRETQLVPIGKSKGVGAAMGMKFPSFLVWLIKGRDYWLWTTGNLWSGKQWAKES</sequence>
<keyword evidence="7" id="KW-1185">Reference proteome</keyword>
<dbReference type="GO" id="GO:0050660">
    <property type="term" value="F:flavin adenine dinucleotide binding"/>
    <property type="evidence" value="ECO:0007669"/>
    <property type="project" value="TreeGrafter"/>
</dbReference>
<evidence type="ECO:0000256" key="4">
    <source>
        <dbReference type="ARBA" id="ARBA00023002"/>
    </source>
</evidence>
<dbReference type="Pfam" id="PF07992">
    <property type="entry name" value="Pyr_redox_2"/>
    <property type="match status" value="1"/>
</dbReference>
<dbReference type="Proteomes" id="UP000319160">
    <property type="component" value="Unassembled WGS sequence"/>
</dbReference>
<evidence type="ECO:0000256" key="1">
    <source>
        <dbReference type="ARBA" id="ARBA00006442"/>
    </source>
</evidence>
<dbReference type="PANTHER" id="PTHR43735">
    <property type="entry name" value="APOPTOSIS-INDUCING FACTOR 1"/>
    <property type="match status" value="1"/>
</dbReference>
<keyword evidence="4" id="KW-0560">Oxidoreductase</keyword>
<evidence type="ECO:0000313" key="6">
    <source>
        <dbReference type="EMBL" id="TRX90868.1"/>
    </source>
</evidence>
<dbReference type="AlphaFoldDB" id="A0A553HSE2"/>
<proteinExistence type="inferred from homology"/>
<accession>A0A553HSE2</accession>
<dbReference type="EMBL" id="VFLP01000051">
    <property type="protein sequence ID" value="TRX90868.1"/>
    <property type="molecule type" value="Genomic_DNA"/>
</dbReference>
<evidence type="ECO:0000313" key="7">
    <source>
        <dbReference type="Proteomes" id="UP000319160"/>
    </source>
</evidence>
<reference evidence="7" key="1">
    <citation type="submission" date="2019-06" db="EMBL/GenBank/DDBJ databases">
        <title>Draft genome sequence of the griseofulvin-producing fungus Xylaria cubensis strain G536.</title>
        <authorList>
            <person name="Mead M.E."/>
            <person name="Raja H.A."/>
            <person name="Steenwyk J.L."/>
            <person name="Knowles S.L."/>
            <person name="Oberlies N.H."/>
            <person name="Rokas A."/>
        </authorList>
    </citation>
    <scope>NUCLEOTIDE SEQUENCE [LARGE SCALE GENOMIC DNA]</scope>
    <source>
        <strain evidence="7">G536</strain>
    </source>
</reference>
<dbReference type="GO" id="GO:0005737">
    <property type="term" value="C:cytoplasm"/>
    <property type="evidence" value="ECO:0007669"/>
    <property type="project" value="TreeGrafter"/>
</dbReference>
<organism evidence="6 7">
    <name type="scientific">Xylaria flabelliformis</name>
    <dbReference type="NCBI Taxonomy" id="2512241"/>
    <lineage>
        <taxon>Eukaryota</taxon>
        <taxon>Fungi</taxon>
        <taxon>Dikarya</taxon>
        <taxon>Ascomycota</taxon>
        <taxon>Pezizomycotina</taxon>
        <taxon>Sordariomycetes</taxon>
        <taxon>Xylariomycetidae</taxon>
        <taxon>Xylariales</taxon>
        <taxon>Xylariaceae</taxon>
        <taxon>Xylaria</taxon>
    </lineage>
</organism>
<dbReference type="Gene3D" id="3.50.50.100">
    <property type="match status" value="1"/>
</dbReference>
<dbReference type="PRINTS" id="PR00368">
    <property type="entry name" value="FADPNR"/>
</dbReference>
<gene>
    <name evidence="6" type="ORF">FHL15_008272</name>
</gene>
<dbReference type="InterPro" id="IPR023753">
    <property type="entry name" value="FAD/NAD-binding_dom"/>
</dbReference>
<feature type="domain" description="FAD/NAD(P)-binding" evidence="5">
    <location>
        <begin position="299"/>
        <end position="606"/>
    </location>
</feature>
<keyword evidence="3" id="KW-0274">FAD</keyword>
<keyword evidence="2" id="KW-0285">Flavoprotein</keyword>
<comment type="caution">
    <text evidence="6">The sequence shown here is derived from an EMBL/GenBank/DDBJ whole genome shotgun (WGS) entry which is preliminary data.</text>
</comment>
<dbReference type="PANTHER" id="PTHR43735:SF3">
    <property type="entry name" value="FERROPTOSIS SUPPRESSOR PROTEIN 1"/>
    <property type="match status" value="1"/>
</dbReference>
<dbReference type="GO" id="GO:0004174">
    <property type="term" value="F:electron-transferring-flavoprotein dehydrogenase activity"/>
    <property type="evidence" value="ECO:0007669"/>
    <property type="project" value="TreeGrafter"/>
</dbReference>
<evidence type="ECO:0000256" key="3">
    <source>
        <dbReference type="ARBA" id="ARBA00022827"/>
    </source>
</evidence>
<dbReference type="PRINTS" id="PR00469">
    <property type="entry name" value="PNDRDTASEII"/>
</dbReference>
<protein>
    <recommendedName>
        <fullName evidence="5">FAD/NAD(P)-binding domain-containing protein</fullName>
    </recommendedName>
</protein>